<protein>
    <submittedName>
        <fullName evidence="1">Uncharacterized protein</fullName>
    </submittedName>
</protein>
<accession>A0A1T4JLU7</accession>
<reference evidence="1 2" key="1">
    <citation type="submission" date="2017-02" db="EMBL/GenBank/DDBJ databases">
        <authorList>
            <person name="Peterson S.W."/>
        </authorList>
    </citation>
    <scope>NUCLEOTIDE SEQUENCE [LARGE SCALE GENOMIC DNA]</scope>
    <source>
        <strain evidence="1 2">ATCC 700135</strain>
    </source>
</reference>
<evidence type="ECO:0000313" key="2">
    <source>
        <dbReference type="Proteomes" id="UP000189956"/>
    </source>
</evidence>
<organism evidence="1 2">
    <name type="scientific">Porphyromonas cangingivalis</name>
    <dbReference type="NCBI Taxonomy" id="36874"/>
    <lineage>
        <taxon>Bacteria</taxon>
        <taxon>Pseudomonadati</taxon>
        <taxon>Bacteroidota</taxon>
        <taxon>Bacteroidia</taxon>
        <taxon>Bacteroidales</taxon>
        <taxon>Porphyromonadaceae</taxon>
        <taxon>Porphyromonas</taxon>
    </lineage>
</organism>
<sequence>MRPEDSKRGYASTLSFGKKIKTYKAAVFKLLRYYISDPIGYYNMQNPDAPAELIDASKESFMETFVNIEK</sequence>
<dbReference type="RefSeq" id="WP_025836556.1">
    <property type="nucleotide sequence ID" value="NZ_FUWL01000003.1"/>
</dbReference>
<dbReference type="Proteomes" id="UP000189956">
    <property type="component" value="Unassembled WGS sequence"/>
</dbReference>
<name>A0A1T4JLU7_PORCN</name>
<proteinExistence type="predicted"/>
<gene>
    <name evidence="1" type="ORF">SAMN02745205_00067</name>
</gene>
<evidence type="ECO:0000313" key="1">
    <source>
        <dbReference type="EMBL" id="SJZ31139.1"/>
    </source>
</evidence>
<dbReference type="AlphaFoldDB" id="A0A1T4JLU7"/>
<dbReference type="EMBL" id="FUWL01000003">
    <property type="protein sequence ID" value="SJZ31139.1"/>
    <property type="molecule type" value="Genomic_DNA"/>
</dbReference>